<name>A0A6J5M9M5_9CAUD</name>
<dbReference type="EMBL" id="LR796737">
    <property type="protein sequence ID" value="CAB4162821.1"/>
    <property type="molecule type" value="Genomic_DNA"/>
</dbReference>
<accession>A0A6J5M9M5</accession>
<evidence type="ECO:0000313" key="2">
    <source>
        <dbReference type="EMBL" id="CAB4162821.1"/>
    </source>
</evidence>
<protein>
    <submittedName>
        <fullName evidence="1">Uncharacterized protein</fullName>
    </submittedName>
</protein>
<organism evidence="1">
    <name type="scientific">uncultured Caudovirales phage</name>
    <dbReference type="NCBI Taxonomy" id="2100421"/>
    <lineage>
        <taxon>Viruses</taxon>
        <taxon>Duplodnaviria</taxon>
        <taxon>Heunggongvirae</taxon>
        <taxon>Uroviricota</taxon>
        <taxon>Caudoviricetes</taxon>
        <taxon>Peduoviridae</taxon>
        <taxon>Maltschvirus</taxon>
        <taxon>Maltschvirus maltsch</taxon>
    </lineage>
</organism>
<gene>
    <name evidence="1" type="ORF">UFOVP436_133</name>
    <name evidence="2" type="ORF">UFOVP784_133</name>
</gene>
<evidence type="ECO:0000313" key="1">
    <source>
        <dbReference type="EMBL" id="CAB4143394.1"/>
    </source>
</evidence>
<sequence>MGPDYESQLVYRFVDTTSRADIIGYKHAFANLPGTEQPTIEIKILCADKEDAEDSEWLQVAYVNQNTSLLFIRDVKRYCKFEVIISSSSSLSQSNFLLLVQTQIDEIAVPVISDHSRSILSRFPSWTKIYGDSLERATPSLALPETNAGKMVNAVIGDDLDKIDELISRIELDSFIGSATESQIAWMYVSTNVKPGFVKVLGNNTELARVSTMRDLLETRTTDYVFYYNFTTLELFTLREFVNLKVDNTVVDQISAQNFNSFDEFGVRVGLQRLYLESNSNFAKRILDVYKNPPAINAEGLKLTLRRELDIWRAFGATPESTYLGATPEIIEISDFETMSRYFSKEGIPTKDFFDFVEYLNVKYPTNYGYIKWGESYWDYAGKLQEGISSIPKITDSATPEGYSEYYQPGIGDFEDARLKLEKLDQEISQSSFGLRVTGIKFENTEPAYEPINVKYDTYISYYEDYVENDTATVTYDVKLLLNLHGDIPNDAVYTARFTDYVTNYFDQTSSPEYIVRSIFNSSGFTTGDSIYYNNGGTPYVNTFDVSATESYTFNEIPLYSVDAATINFISSTGPSGATGSYTSIGFLDATPATFAKNTNKNVIKTAAQINDSPYATKLKINSEIYNNKKKRLVNTPKIRSNRFSNKLNDSSDITQESDITLVPQDLIKNFIIPYGATPLYVHIENIVEDDYDIDLSASPYQGYGGISVNRDQNKAYLVPSVPNILFSFINPNFATPEQHENYIDTVGSTVNYYFTNIKFPLAATPDQLKISSNDGNGYPFNYLTWENFTANYVDNIEYYISDQGVVGANATVDYSLLNNYGSDLVGRYDFNRSDFGLSDYDSSPNLWIRTLEVINEDDQVDVFTLWNDSPVGINNDPDSYSTSFAFQNDYIDQARWQYLLDKNQATPEGLLNYLDPNTNKYVLKNIPIYATRRDVRNRLITPSIKTGWYFYGNEERYIYAKPQRQSVFQDATPYEPKQVLLPQVARQGAPIIVNVDPYADNAASPAVQYTQVAFSEEATPSVYSYYNYEYIVAKYDDYLSLAYSNIFDLTIKDEYTGEIVSSNLESSTNIIDTTVLGGAGYIIAGRQYRVSYRVKNTFNVDHHYFYEIDNSYRSLVTLLSTPDTSSWLTEVTYESALIDADAELDMTLNPLYSPLDKGYVYLSHDSYDLGSIEASLSPKEILSDNKDYMAINVWSYDVNGNPKPNVLVSISGENIGATPSVMRTSDDGYARGYVFYTGTNVATPTLSDVFVQELYNDPSLYSATAAYILKPDLTDNNKLSAEVTKKIINADGEETVYIYGNATPNAKVYWRRGRNLYMALNTEYSSSTTVPGQTLYAGMTTADSIGNFQIGPYRAQNDATPGYWFAVVDSEFSPTLNEDPVTIVGDIVYWYERYDVNQSNSGEPTLPPDNGSNTEYSHYLSNPAFKMNEDTEEVYYENTFENSWNLPSWYPISRYDQYQMGLFGSTPYVIETFDTLRPDYEEE</sequence>
<proteinExistence type="predicted"/>
<reference evidence="1" key="1">
    <citation type="submission" date="2020-04" db="EMBL/GenBank/DDBJ databases">
        <authorList>
            <person name="Chiriac C."/>
            <person name="Salcher M."/>
            <person name="Ghai R."/>
            <person name="Kavagutti S V."/>
        </authorList>
    </citation>
    <scope>NUCLEOTIDE SEQUENCE</scope>
</reference>
<dbReference type="EMBL" id="LR796418">
    <property type="protein sequence ID" value="CAB4143394.1"/>
    <property type="molecule type" value="Genomic_DNA"/>
</dbReference>